<feature type="region of interest" description="Disordered" evidence="2">
    <location>
        <begin position="36"/>
        <end position="66"/>
    </location>
</feature>
<dbReference type="SMR" id="A2E2M7"/>
<dbReference type="VEuPathDB" id="TrichDB:TVAG_212370"/>
<reference evidence="3" key="1">
    <citation type="submission" date="2006-10" db="EMBL/GenBank/DDBJ databases">
        <authorList>
            <person name="Amadeo P."/>
            <person name="Zhao Q."/>
            <person name="Wortman J."/>
            <person name="Fraser-Liggett C."/>
            <person name="Carlton J."/>
        </authorList>
    </citation>
    <scope>NUCLEOTIDE SEQUENCE</scope>
    <source>
        <strain evidence="3">G3</strain>
    </source>
</reference>
<name>A2E2M7_TRIV3</name>
<dbReference type="KEGG" id="tva:4771028"/>
<feature type="compositionally biased region" description="Basic residues" evidence="2">
    <location>
        <begin position="39"/>
        <end position="56"/>
    </location>
</feature>
<dbReference type="Proteomes" id="UP000001542">
    <property type="component" value="Unassembled WGS sequence"/>
</dbReference>
<proteinExistence type="predicted"/>
<evidence type="ECO:0000313" key="3">
    <source>
        <dbReference type="EMBL" id="EAY13055.1"/>
    </source>
</evidence>
<evidence type="ECO:0000256" key="2">
    <source>
        <dbReference type="SAM" id="MobiDB-lite"/>
    </source>
</evidence>
<dbReference type="RefSeq" id="XP_001325278.1">
    <property type="nucleotide sequence ID" value="XM_001325243.1"/>
</dbReference>
<reference evidence="3" key="2">
    <citation type="journal article" date="2007" name="Science">
        <title>Draft genome sequence of the sexually transmitted pathogen Trichomonas vaginalis.</title>
        <authorList>
            <person name="Carlton J.M."/>
            <person name="Hirt R.P."/>
            <person name="Silva J.C."/>
            <person name="Delcher A.L."/>
            <person name="Schatz M."/>
            <person name="Zhao Q."/>
            <person name="Wortman J.R."/>
            <person name="Bidwell S.L."/>
            <person name="Alsmark U.C.M."/>
            <person name="Besteiro S."/>
            <person name="Sicheritz-Ponten T."/>
            <person name="Noel C.J."/>
            <person name="Dacks J.B."/>
            <person name="Foster P.G."/>
            <person name="Simillion C."/>
            <person name="Van de Peer Y."/>
            <person name="Miranda-Saavedra D."/>
            <person name="Barton G.J."/>
            <person name="Westrop G.D."/>
            <person name="Mueller S."/>
            <person name="Dessi D."/>
            <person name="Fiori P.L."/>
            <person name="Ren Q."/>
            <person name="Paulsen I."/>
            <person name="Zhang H."/>
            <person name="Bastida-Corcuera F.D."/>
            <person name="Simoes-Barbosa A."/>
            <person name="Brown M.T."/>
            <person name="Hayes R.D."/>
            <person name="Mukherjee M."/>
            <person name="Okumura C.Y."/>
            <person name="Schneider R."/>
            <person name="Smith A.J."/>
            <person name="Vanacova S."/>
            <person name="Villalvazo M."/>
            <person name="Haas B.J."/>
            <person name="Pertea M."/>
            <person name="Feldblyum T.V."/>
            <person name="Utterback T.R."/>
            <person name="Shu C.L."/>
            <person name="Osoegawa K."/>
            <person name="de Jong P.J."/>
            <person name="Hrdy I."/>
            <person name="Horvathova L."/>
            <person name="Zubacova Z."/>
            <person name="Dolezal P."/>
            <person name="Malik S.B."/>
            <person name="Logsdon J.M. Jr."/>
            <person name="Henze K."/>
            <person name="Gupta A."/>
            <person name="Wang C.C."/>
            <person name="Dunne R.L."/>
            <person name="Upcroft J.A."/>
            <person name="Upcroft P."/>
            <person name="White O."/>
            <person name="Salzberg S.L."/>
            <person name="Tang P."/>
            <person name="Chiu C.-H."/>
            <person name="Lee Y.-S."/>
            <person name="Embley T.M."/>
            <person name="Coombs G.H."/>
            <person name="Mottram J.C."/>
            <person name="Tachezy J."/>
            <person name="Fraser-Liggett C.M."/>
            <person name="Johnson P.J."/>
        </authorList>
    </citation>
    <scope>NUCLEOTIDE SEQUENCE [LARGE SCALE GENOMIC DNA]</scope>
    <source>
        <strain evidence="3">G3</strain>
    </source>
</reference>
<organism evidence="3 4">
    <name type="scientific">Trichomonas vaginalis (strain ATCC PRA-98 / G3)</name>
    <dbReference type="NCBI Taxonomy" id="412133"/>
    <lineage>
        <taxon>Eukaryota</taxon>
        <taxon>Metamonada</taxon>
        <taxon>Parabasalia</taxon>
        <taxon>Trichomonadida</taxon>
        <taxon>Trichomonadidae</taxon>
        <taxon>Trichomonas</taxon>
    </lineage>
</organism>
<dbReference type="OrthoDB" id="10578636at2759"/>
<gene>
    <name evidence="3" type="ORF">TVAG_212370</name>
</gene>
<evidence type="ECO:0000313" key="4">
    <source>
        <dbReference type="Proteomes" id="UP000001542"/>
    </source>
</evidence>
<dbReference type="EMBL" id="DS113291">
    <property type="protein sequence ID" value="EAY13055.1"/>
    <property type="molecule type" value="Genomic_DNA"/>
</dbReference>
<dbReference type="AlphaFoldDB" id="A2E2M7"/>
<sequence>MEERVTEILKQAGINAPPEIIKEFCQSLEESQDINVKKENKKLKSTKKAKGKKKSTKLGPSSSLPNEMEMWEEKMAIWEKKVEALDRQLQECSDIHSSYSSSFIGNQYQEKNDPLSAYPVLKEGPHGFIHPPNCMKPIRKRFPIYQSEKFSLAPNFVSELRERERREHPYIPGNENRQDALRWRIKERLIYSHPDYYLREQRK</sequence>
<accession>A2E2M7</accession>
<evidence type="ECO:0000256" key="1">
    <source>
        <dbReference type="SAM" id="Coils"/>
    </source>
</evidence>
<dbReference type="InParanoid" id="A2E2M7"/>
<dbReference type="VEuPathDB" id="TrichDB:TVAGG3_0166150"/>
<keyword evidence="4" id="KW-1185">Reference proteome</keyword>
<protein>
    <submittedName>
        <fullName evidence="3">Uncharacterized protein</fullName>
    </submittedName>
</protein>
<feature type="coiled-coil region" evidence="1">
    <location>
        <begin position="68"/>
        <end position="95"/>
    </location>
</feature>
<keyword evidence="1" id="KW-0175">Coiled coil</keyword>